<organism evidence="1 2">
    <name type="scientific">Bradyrhizobium erythrophlei</name>
    <dbReference type="NCBI Taxonomy" id="1437360"/>
    <lineage>
        <taxon>Bacteria</taxon>
        <taxon>Pseudomonadati</taxon>
        <taxon>Pseudomonadota</taxon>
        <taxon>Alphaproteobacteria</taxon>
        <taxon>Hyphomicrobiales</taxon>
        <taxon>Nitrobacteraceae</taxon>
        <taxon>Bradyrhizobium</taxon>
    </lineage>
</organism>
<sequence length="93" mass="10743">MVKVYMDGLLFFEGGRELRIVAYDVSRTSAVVHSDGLGLLPIHFYITFDGFITVGKSRLEWRYRDDVGVVFERWLDIPQCKMFDNGQGAIHDR</sequence>
<dbReference type="RefSeq" id="WP_072820941.1">
    <property type="nucleotide sequence ID" value="NZ_LT670849.1"/>
</dbReference>
<reference evidence="2" key="1">
    <citation type="submission" date="2016-11" db="EMBL/GenBank/DDBJ databases">
        <authorList>
            <person name="Varghese N."/>
            <person name="Submissions S."/>
        </authorList>
    </citation>
    <scope>NUCLEOTIDE SEQUENCE [LARGE SCALE GENOMIC DNA]</scope>
    <source>
        <strain evidence="2">GAS401</strain>
    </source>
</reference>
<dbReference type="OrthoDB" id="8239203at2"/>
<protein>
    <submittedName>
        <fullName evidence="1">Uncharacterized protein</fullName>
    </submittedName>
</protein>
<accession>A0A1M7UC33</accession>
<dbReference type="EMBL" id="LT670849">
    <property type="protein sequence ID" value="SHN80488.1"/>
    <property type="molecule type" value="Genomic_DNA"/>
</dbReference>
<gene>
    <name evidence="1" type="ORF">SAMN05444170_4362</name>
</gene>
<evidence type="ECO:0000313" key="2">
    <source>
        <dbReference type="Proteomes" id="UP000184096"/>
    </source>
</evidence>
<evidence type="ECO:0000313" key="1">
    <source>
        <dbReference type="EMBL" id="SHN80488.1"/>
    </source>
</evidence>
<name>A0A1M7UC33_9BRAD</name>
<dbReference type="Proteomes" id="UP000184096">
    <property type="component" value="Chromosome I"/>
</dbReference>
<keyword evidence="2" id="KW-1185">Reference proteome</keyword>
<dbReference type="AlphaFoldDB" id="A0A1M7UC33"/>
<proteinExistence type="predicted"/>